<dbReference type="PANTHER" id="PTHR37079">
    <property type="entry name" value="SERINE/THREONINE-PROTEIN KINASE ATM"/>
    <property type="match status" value="1"/>
</dbReference>
<organism evidence="2 3">
    <name type="scientific">Cylicostephanus goldi</name>
    <name type="common">Nematode worm</name>
    <dbReference type="NCBI Taxonomy" id="71465"/>
    <lineage>
        <taxon>Eukaryota</taxon>
        <taxon>Metazoa</taxon>
        <taxon>Ecdysozoa</taxon>
        <taxon>Nematoda</taxon>
        <taxon>Chromadorea</taxon>
        <taxon>Rhabditida</taxon>
        <taxon>Rhabditina</taxon>
        <taxon>Rhabditomorpha</taxon>
        <taxon>Strongyloidea</taxon>
        <taxon>Strongylidae</taxon>
        <taxon>Cylicostephanus</taxon>
    </lineage>
</organism>
<feature type="domain" description="PI3K/PI4K catalytic" evidence="1">
    <location>
        <begin position="43"/>
        <end position="170"/>
    </location>
</feature>
<dbReference type="InterPro" id="IPR000403">
    <property type="entry name" value="PI3/4_kinase_cat_dom"/>
</dbReference>
<name>A0A3P7N3G4_CYLGO</name>
<dbReference type="PROSITE" id="PS50290">
    <property type="entry name" value="PI3_4_KINASE_3"/>
    <property type="match status" value="1"/>
</dbReference>
<evidence type="ECO:0000313" key="2">
    <source>
        <dbReference type="EMBL" id="VDN25561.1"/>
    </source>
</evidence>
<reference evidence="2 3" key="1">
    <citation type="submission" date="2018-11" db="EMBL/GenBank/DDBJ databases">
        <authorList>
            <consortium name="Pathogen Informatics"/>
        </authorList>
    </citation>
    <scope>NUCLEOTIDE SEQUENCE [LARGE SCALE GENOMIC DNA]</scope>
</reference>
<evidence type="ECO:0000313" key="3">
    <source>
        <dbReference type="Proteomes" id="UP000271889"/>
    </source>
</evidence>
<dbReference type="Proteomes" id="UP000271889">
    <property type="component" value="Unassembled WGS sequence"/>
</dbReference>
<dbReference type="Pfam" id="PF00454">
    <property type="entry name" value="PI3_PI4_kinase"/>
    <property type="match status" value="1"/>
</dbReference>
<dbReference type="GO" id="GO:0006974">
    <property type="term" value="P:DNA damage response"/>
    <property type="evidence" value="ECO:0007669"/>
    <property type="project" value="InterPro"/>
</dbReference>
<dbReference type="OrthoDB" id="381190at2759"/>
<proteinExistence type="predicted"/>
<gene>
    <name evidence="2" type="ORF">CGOC_LOCUS10140</name>
</gene>
<dbReference type="InterPro" id="IPR011009">
    <property type="entry name" value="Kinase-like_dom_sf"/>
</dbReference>
<dbReference type="PANTHER" id="PTHR37079:SF4">
    <property type="entry name" value="SERINE_THREONINE-PROTEIN KINASE ATM"/>
    <property type="match status" value="1"/>
</dbReference>
<keyword evidence="3" id="KW-1185">Reference proteome</keyword>
<dbReference type="SUPFAM" id="SSF56112">
    <property type="entry name" value="Protein kinase-like (PK-like)"/>
    <property type="match status" value="1"/>
</dbReference>
<dbReference type="AlphaFoldDB" id="A0A3P7N3G4"/>
<dbReference type="GO" id="GO:0004674">
    <property type="term" value="F:protein serine/threonine kinase activity"/>
    <property type="evidence" value="ECO:0007669"/>
    <property type="project" value="InterPro"/>
</dbReference>
<sequence length="170" mass="19591">MQENVSILRQAKILRRVPLPIVEQKICFPRDYSGDDLIKWESIERECIQADGISAPKVTRVKGSDGKLYKIIWKNDDVRQDCLVEQLFSIVNSILNNDEEEAFLRTYKDDSQLSEELSSVEHRYLMRLMVSRICKEMCALVTYVVGLGDRHLSNVLFELGTCKLVHIDLG</sequence>
<accession>A0A3P7N3G4</accession>
<protein>
    <recommendedName>
        <fullName evidence="1">PI3K/PI4K catalytic domain-containing protein</fullName>
    </recommendedName>
</protein>
<evidence type="ECO:0000259" key="1">
    <source>
        <dbReference type="PROSITE" id="PS50290"/>
    </source>
</evidence>
<dbReference type="InterPro" id="IPR038980">
    <property type="entry name" value="ATM_plant"/>
</dbReference>
<dbReference type="EMBL" id="UYRV01109893">
    <property type="protein sequence ID" value="VDN25561.1"/>
    <property type="molecule type" value="Genomic_DNA"/>
</dbReference>
<dbReference type="Gene3D" id="3.30.1010.10">
    <property type="entry name" value="Phosphatidylinositol 3-kinase Catalytic Subunit, Chain A, domain 4"/>
    <property type="match status" value="1"/>
</dbReference>